<dbReference type="InterPro" id="IPR014054">
    <property type="entry name" value="Phage_regulatory_Rha"/>
</dbReference>
<gene>
    <name evidence="1" type="ORF">OB935_00025</name>
</gene>
<dbReference type="RefSeq" id="WP_290016694.1">
    <property type="nucleotide sequence ID" value="NZ_JAOPLL010000001.1"/>
</dbReference>
<organism evidence="1 2">
    <name type="scientific">Aeromonas bestiarum</name>
    <dbReference type="NCBI Taxonomy" id="105751"/>
    <lineage>
        <taxon>Bacteria</taxon>
        <taxon>Pseudomonadati</taxon>
        <taxon>Pseudomonadota</taxon>
        <taxon>Gammaproteobacteria</taxon>
        <taxon>Aeromonadales</taxon>
        <taxon>Aeromonadaceae</taxon>
        <taxon>Aeromonas</taxon>
    </lineage>
</organism>
<protein>
    <submittedName>
        <fullName evidence="1">Rha family transcriptional regulator</fullName>
    </submittedName>
</protein>
<name>A0ABT7PT29_9GAMM</name>
<dbReference type="Proteomes" id="UP001168107">
    <property type="component" value="Unassembled WGS sequence"/>
</dbReference>
<evidence type="ECO:0000313" key="2">
    <source>
        <dbReference type="Proteomes" id="UP001168107"/>
    </source>
</evidence>
<accession>A0ABT7PT29</accession>
<dbReference type="Pfam" id="PF09669">
    <property type="entry name" value="Phage_pRha"/>
    <property type="match status" value="1"/>
</dbReference>
<dbReference type="EMBL" id="JAOPLL010000001">
    <property type="protein sequence ID" value="MDM5070238.1"/>
    <property type="molecule type" value="Genomic_DNA"/>
</dbReference>
<reference evidence="1" key="1">
    <citation type="submission" date="2024-05" db="EMBL/GenBank/DDBJ databases">
        <title>WGS of Aeromonas isolates.</title>
        <authorList>
            <person name="Lee H."/>
        </authorList>
    </citation>
    <scope>NUCLEOTIDE SEQUENCE</scope>
    <source>
        <strain evidence="1">SU58-3</strain>
    </source>
</reference>
<comment type="caution">
    <text evidence="1">The sequence shown here is derived from an EMBL/GenBank/DDBJ whole genome shotgun (WGS) entry which is preliminary data.</text>
</comment>
<keyword evidence="2" id="KW-1185">Reference proteome</keyword>
<evidence type="ECO:0000313" key="1">
    <source>
        <dbReference type="EMBL" id="MDM5070238.1"/>
    </source>
</evidence>
<proteinExistence type="predicted"/>
<sequence length="295" mass="33811">MNTKMSKPEMLAAINQQHGTLLELGLDGKDAVISLVKIAEITGRSHRHLMERARSFIDGQKLGHLPKNWEISSEQLVTDGDKQKSGGQPKNWQSPFSYELTSYVNMQGKEQPTYNLNREAFYQFVLSMTGKHVATIRDNYILAFKAFEQLALHEMHHEVAAVRLQLAHKKHSESIDELVKRLTPVAKMMIMHRQLEPSLSRRAAYQYLKKNILDFQSKFPRERDFNVVLGKIKWINHDPSSSDNGKAYDRALGRGFVISYNPNKQGIKLEASKITALGMLYLQERLEQLYEQSVA</sequence>